<evidence type="ECO:0000256" key="7">
    <source>
        <dbReference type="SAM" id="MobiDB-lite"/>
    </source>
</evidence>
<dbReference type="PANTHER" id="PTHR23162:SF10">
    <property type="entry name" value="FI13205P"/>
    <property type="match status" value="1"/>
</dbReference>
<reference evidence="8" key="2">
    <citation type="submission" date="2017-10" db="EMBL/GenBank/DDBJ databases">
        <title>Ladona fulva Genome sequencing and assembly.</title>
        <authorList>
            <person name="Murali S."/>
            <person name="Richards S."/>
            <person name="Bandaranaike D."/>
            <person name="Bellair M."/>
            <person name="Blankenburg K."/>
            <person name="Chao H."/>
            <person name="Dinh H."/>
            <person name="Doddapaneni H."/>
            <person name="Dugan-Rocha S."/>
            <person name="Elkadiri S."/>
            <person name="Gnanaolivu R."/>
            <person name="Hernandez B."/>
            <person name="Skinner E."/>
            <person name="Javaid M."/>
            <person name="Lee S."/>
            <person name="Li M."/>
            <person name="Ming W."/>
            <person name="Munidasa M."/>
            <person name="Muniz J."/>
            <person name="Nguyen L."/>
            <person name="Hughes D."/>
            <person name="Osuji N."/>
            <person name="Pu L.-L."/>
            <person name="Puazo M."/>
            <person name="Qu C."/>
            <person name="Quiroz J."/>
            <person name="Raj R."/>
            <person name="Weissenberger G."/>
            <person name="Xin Y."/>
            <person name="Zou X."/>
            <person name="Han Y."/>
            <person name="Worley K."/>
            <person name="Muzny D."/>
            <person name="Gibbs R."/>
        </authorList>
    </citation>
    <scope>NUCLEOTIDE SEQUENCE</scope>
    <source>
        <strain evidence="8">Sampled in the wild</strain>
    </source>
</reference>
<comment type="similarity">
    <text evidence="2">Belongs to the ODF2 family.</text>
</comment>
<gene>
    <name evidence="8" type="ORF">J437_LFUL012150</name>
</gene>
<evidence type="ECO:0000256" key="3">
    <source>
        <dbReference type="ARBA" id="ARBA00022490"/>
    </source>
</evidence>
<dbReference type="InterPro" id="IPR026099">
    <property type="entry name" value="Odf2-rel"/>
</dbReference>
<feature type="compositionally biased region" description="Low complexity" evidence="7">
    <location>
        <begin position="437"/>
        <end position="448"/>
    </location>
</feature>
<dbReference type="GO" id="GO:1902017">
    <property type="term" value="P:regulation of cilium assembly"/>
    <property type="evidence" value="ECO:0007669"/>
    <property type="project" value="TreeGrafter"/>
</dbReference>
<evidence type="ECO:0000256" key="6">
    <source>
        <dbReference type="SAM" id="Coils"/>
    </source>
</evidence>
<feature type="region of interest" description="Disordered" evidence="7">
    <location>
        <begin position="435"/>
        <end position="456"/>
    </location>
</feature>
<accession>A0A8K0KED1</accession>
<dbReference type="Proteomes" id="UP000792457">
    <property type="component" value="Unassembled WGS sequence"/>
</dbReference>
<feature type="coiled-coil region" evidence="6">
    <location>
        <begin position="7"/>
        <end position="95"/>
    </location>
</feature>
<evidence type="ECO:0000256" key="2">
    <source>
        <dbReference type="ARBA" id="ARBA00009316"/>
    </source>
</evidence>
<reference evidence="8" key="1">
    <citation type="submission" date="2013-04" db="EMBL/GenBank/DDBJ databases">
        <authorList>
            <person name="Qu J."/>
            <person name="Murali S.C."/>
            <person name="Bandaranaike D."/>
            <person name="Bellair M."/>
            <person name="Blankenburg K."/>
            <person name="Chao H."/>
            <person name="Dinh H."/>
            <person name="Doddapaneni H."/>
            <person name="Downs B."/>
            <person name="Dugan-Rocha S."/>
            <person name="Elkadiri S."/>
            <person name="Gnanaolivu R.D."/>
            <person name="Hernandez B."/>
            <person name="Javaid M."/>
            <person name="Jayaseelan J.C."/>
            <person name="Lee S."/>
            <person name="Li M."/>
            <person name="Ming W."/>
            <person name="Munidasa M."/>
            <person name="Muniz J."/>
            <person name="Nguyen L."/>
            <person name="Ongeri F."/>
            <person name="Osuji N."/>
            <person name="Pu L.-L."/>
            <person name="Puazo M."/>
            <person name="Qu C."/>
            <person name="Quiroz J."/>
            <person name="Raj R."/>
            <person name="Weissenberger G."/>
            <person name="Xin Y."/>
            <person name="Zou X."/>
            <person name="Han Y."/>
            <person name="Richards S."/>
            <person name="Worley K."/>
            <person name="Muzny D."/>
            <person name="Gibbs R."/>
        </authorList>
    </citation>
    <scope>NUCLEOTIDE SEQUENCE</scope>
    <source>
        <strain evidence="8">Sampled in the wild</strain>
    </source>
</reference>
<dbReference type="EMBL" id="KZ308595">
    <property type="protein sequence ID" value="KAG8232140.1"/>
    <property type="molecule type" value="Genomic_DNA"/>
</dbReference>
<evidence type="ECO:0000256" key="1">
    <source>
        <dbReference type="ARBA" id="ARBA00004300"/>
    </source>
</evidence>
<organism evidence="8 9">
    <name type="scientific">Ladona fulva</name>
    <name type="common">Scarce chaser dragonfly</name>
    <name type="synonym">Libellula fulva</name>
    <dbReference type="NCBI Taxonomy" id="123851"/>
    <lineage>
        <taxon>Eukaryota</taxon>
        <taxon>Metazoa</taxon>
        <taxon>Ecdysozoa</taxon>
        <taxon>Arthropoda</taxon>
        <taxon>Hexapoda</taxon>
        <taxon>Insecta</taxon>
        <taxon>Pterygota</taxon>
        <taxon>Palaeoptera</taxon>
        <taxon>Odonata</taxon>
        <taxon>Epiprocta</taxon>
        <taxon>Anisoptera</taxon>
        <taxon>Libelluloidea</taxon>
        <taxon>Libellulidae</taxon>
        <taxon>Ladona</taxon>
    </lineage>
</organism>
<protein>
    <submittedName>
        <fullName evidence="8">Uncharacterized protein</fullName>
    </submittedName>
</protein>
<keyword evidence="5" id="KW-0206">Cytoskeleton</keyword>
<proteinExistence type="inferred from homology"/>
<keyword evidence="4 6" id="KW-0175">Coiled coil</keyword>
<keyword evidence="3" id="KW-0963">Cytoplasm</keyword>
<comment type="subcellular location">
    <subcellularLocation>
        <location evidence="1">Cytoplasm</location>
        <location evidence="1">Cytoskeleton</location>
        <location evidence="1">Microtubule organizing center</location>
        <location evidence="1">Centrosome</location>
    </subcellularLocation>
</comment>
<dbReference type="PANTHER" id="PTHR23162">
    <property type="entry name" value="OUTER DENSE FIBER OF SPERM TAILS 2"/>
    <property type="match status" value="1"/>
</dbReference>
<comment type="caution">
    <text evidence="8">The sequence shown here is derived from an EMBL/GenBank/DDBJ whole genome shotgun (WGS) entry which is preliminary data.</text>
</comment>
<evidence type="ECO:0000313" key="8">
    <source>
        <dbReference type="EMBL" id="KAG8232140.1"/>
    </source>
</evidence>
<keyword evidence="9" id="KW-1185">Reference proteome</keyword>
<evidence type="ECO:0000256" key="4">
    <source>
        <dbReference type="ARBA" id="ARBA00023054"/>
    </source>
</evidence>
<dbReference type="AlphaFoldDB" id="A0A8K0KED1"/>
<dbReference type="OrthoDB" id="413404at2759"/>
<evidence type="ECO:0000256" key="5">
    <source>
        <dbReference type="ARBA" id="ARBA00023212"/>
    </source>
</evidence>
<sequence length="456" mass="53935">MFETCCEYQLQEEVIAKEQALEEYKRKCNQLQNEMKLLVWENKKLNEKLDPKPVCKKEFGQKMETNLLSRLENQVKCLQKDLELVQAARKEADVERCRLKEAAISMKARPVTSPLPQNADKNNEKMLQLKEQYSRVREDYKTKVSQVAALQVENQNLLLEIDEKDKNLKDAEAMIKELQEKLATAESDKDRTNGSKGQACQVTFLEQQLREAKDEIEELNVKQQESAYQEEYYRGKYLLAQQQVEEQRRQIDLMDADNKRITQQVEEEMQRVKCQFQDKLDELKSLPELLRSTQCRLQEAFQKQKQTEEKVCELTMQLEEANNKKNEAEQKLDRFWSQHDEMINQFDSLKAKVEAWEKKCKDLQDLNNKQNNDMKRLEELAAQSKRCSEEKSLEIMQLNNQLENMREESARQIARTKERYETVRRSYQTQVEELERQLAQSRATAHAAQAERDEVS</sequence>
<evidence type="ECO:0000313" key="9">
    <source>
        <dbReference type="Proteomes" id="UP000792457"/>
    </source>
</evidence>
<dbReference type="GO" id="GO:0005813">
    <property type="term" value="C:centrosome"/>
    <property type="evidence" value="ECO:0007669"/>
    <property type="project" value="UniProtKB-SubCell"/>
</dbReference>
<name>A0A8K0KED1_LADFU</name>